<dbReference type="PANTHER" id="PTHR30603">
    <property type="entry name" value="RNA POLYMERASE SIGMA FACTOR RPO"/>
    <property type="match status" value="1"/>
</dbReference>
<dbReference type="InterPro" id="IPR050239">
    <property type="entry name" value="Sigma-70_RNA_pol_init_factors"/>
</dbReference>
<feature type="region of interest" description="Disordered" evidence="5">
    <location>
        <begin position="578"/>
        <end position="600"/>
    </location>
</feature>
<dbReference type="PANTHER" id="PTHR30603:SF60">
    <property type="entry name" value="RNA POLYMERASE SIGMA FACTOR RPOD"/>
    <property type="match status" value="1"/>
</dbReference>
<dbReference type="SUPFAM" id="SSF88659">
    <property type="entry name" value="Sigma3 and sigma4 domains of RNA polymerase sigma factors"/>
    <property type="match status" value="2"/>
</dbReference>
<dbReference type="SUPFAM" id="SSF88946">
    <property type="entry name" value="Sigma2 domain of RNA polymerase sigma factors"/>
    <property type="match status" value="1"/>
</dbReference>
<keyword evidence="4" id="KW-0804">Transcription</keyword>
<dbReference type="GO" id="GO:0016987">
    <property type="term" value="F:sigma factor activity"/>
    <property type="evidence" value="ECO:0007669"/>
    <property type="project" value="UniProtKB-KW"/>
</dbReference>
<keyword evidence="1" id="KW-0805">Transcription regulation</keyword>
<dbReference type="AlphaFoldDB" id="A0A1W6L3G3"/>
<dbReference type="CDD" id="cd06171">
    <property type="entry name" value="Sigma70_r4"/>
    <property type="match status" value="1"/>
</dbReference>
<dbReference type="EMBL" id="CP015118">
    <property type="protein sequence ID" value="ARN18696.1"/>
    <property type="molecule type" value="Genomic_DNA"/>
</dbReference>
<evidence type="ECO:0000313" key="8">
    <source>
        <dbReference type="Proteomes" id="UP000193427"/>
    </source>
</evidence>
<dbReference type="InterPro" id="IPR014284">
    <property type="entry name" value="RNA_pol_sigma-70_dom"/>
</dbReference>
<keyword evidence="3" id="KW-0238">DNA-binding</keyword>
<name>A0A1W6L3G3_9BURK</name>
<dbReference type="KEGG" id="rgu:A4W93_01485"/>
<keyword evidence="8" id="KW-1185">Reference proteome</keyword>
<gene>
    <name evidence="7" type="ORF">A4W93_01485</name>
</gene>
<keyword evidence="2" id="KW-0731">Sigma factor</keyword>
<feature type="domain" description="RNA polymerase sigma-70" evidence="6">
    <location>
        <begin position="504"/>
        <end position="530"/>
    </location>
</feature>
<evidence type="ECO:0000259" key="6">
    <source>
        <dbReference type="PROSITE" id="PS00716"/>
    </source>
</evidence>
<evidence type="ECO:0000313" key="7">
    <source>
        <dbReference type="EMBL" id="ARN18696.1"/>
    </source>
</evidence>
<protein>
    <recommendedName>
        <fullName evidence="6">RNA polymerase sigma-70 domain-containing protein</fullName>
    </recommendedName>
</protein>
<dbReference type="PRINTS" id="PR00046">
    <property type="entry name" value="SIGMA70FCT"/>
</dbReference>
<evidence type="ECO:0000256" key="1">
    <source>
        <dbReference type="ARBA" id="ARBA00023015"/>
    </source>
</evidence>
<dbReference type="InterPro" id="IPR007630">
    <property type="entry name" value="RNA_pol_sigma70_r4"/>
</dbReference>
<organism evidence="7 8">
    <name type="scientific">Piscinibacter gummiphilus</name>
    <dbReference type="NCBI Taxonomy" id="946333"/>
    <lineage>
        <taxon>Bacteria</taxon>
        <taxon>Pseudomonadati</taxon>
        <taxon>Pseudomonadota</taxon>
        <taxon>Betaproteobacteria</taxon>
        <taxon>Burkholderiales</taxon>
        <taxon>Sphaerotilaceae</taxon>
        <taxon>Piscinibacter</taxon>
    </lineage>
</organism>
<feature type="compositionally biased region" description="Polar residues" evidence="5">
    <location>
        <begin position="582"/>
        <end position="600"/>
    </location>
</feature>
<dbReference type="GO" id="GO:0003677">
    <property type="term" value="F:DNA binding"/>
    <property type="evidence" value="ECO:0007669"/>
    <property type="project" value="UniProtKB-KW"/>
</dbReference>
<dbReference type="STRING" id="946333.A4W93_01485"/>
<evidence type="ECO:0000256" key="4">
    <source>
        <dbReference type="ARBA" id="ARBA00023163"/>
    </source>
</evidence>
<proteinExistence type="predicted"/>
<reference evidence="7 8" key="1">
    <citation type="submission" date="2016-04" db="EMBL/GenBank/DDBJ databases">
        <title>Complete genome sequence of natural rubber-degrading, novel Gram-negative bacterium, Rhizobacter gummiphilus strain NS21.</title>
        <authorList>
            <person name="Tabata M."/>
            <person name="Kasai D."/>
            <person name="Fukuda M."/>
        </authorList>
    </citation>
    <scope>NUCLEOTIDE SEQUENCE [LARGE SCALE GENOMIC DNA]</scope>
    <source>
        <strain evidence="7 8">NS21</strain>
    </source>
</reference>
<dbReference type="Pfam" id="PF04545">
    <property type="entry name" value="Sigma70_r4"/>
    <property type="match status" value="1"/>
</dbReference>
<dbReference type="InterPro" id="IPR013324">
    <property type="entry name" value="RNA_pol_sigma_r3/r4-like"/>
</dbReference>
<dbReference type="InterPro" id="IPR036388">
    <property type="entry name" value="WH-like_DNA-bd_sf"/>
</dbReference>
<evidence type="ECO:0000256" key="3">
    <source>
        <dbReference type="ARBA" id="ARBA00023125"/>
    </source>
</evidence>
<accession>A0A1W6L3G3</accession>
<dbReference type="InterPro" id="IPR013325">
    <property type="entry name" value="RNA_pol_sigma_r2"/>
</dbReference>
<dbReference type="InterPro" id="IPR007627">
    <property type="entry name" value="RNA_pol_sigma70_r2"/>
</dbReference>
<dbReference type="PROSITE" id="PS00716">
    <property type="entry name" value="SIGMA70_2"/>
    <property type="match status" value="1"/>
</dbReference>
<dbReference type="GO" id="GO:0006352">
    <property type="term" value="P:DNA-templated transcription initiation"/>
    <property type="evidence" value="ECO:0007669"/>
    <property type="project" value="InterPro"/>
</dbReference>
<dbReference type="InterPro" id="IPR000943">
    <property type="entry name" value="RNA_pol_sigma70"/>
</dbReference>
<dbReference type="Proteomes" id="UP000193427">
    <property type="component" value="Chromosome"/>
</dbReference>
<dbReference type="Pfam" id="PF04542">
    <property type="entry name" value="Sigma70_r2"/>
    <property type="match status" value="1"/>
</dbReference>
<dbReference type="Gene3D" id="1.20.120.1810">
    <property type="match status" value="1"/>
</dbReference>
<dbReference type="Gene3D" id="1.10.10.10">
    <property type="entry name" value="Winged helix-like DNA-binding domain superfamily/Winged helix DNA-binding domain"/>
    <property type="match status" value="2"/>
</dbReference>
<evidence type="ECO:0000256" key="5">
    <source>
        <dbReference type="SAM" id="MobiDB-lite"/>
    </source>
</evidence>
<evidence type="ECO:0000256" key="2">
    <source>
        <dbReference type="ARBA" id="ARBA00023082"/>
    </source>
</evidence>
<sequence length="600" mass="65713">MPIDDADDWTEVAAYLPETAAPLLRAEDAELQEALQSLLLRALREGSVPAHIVEQVYALGRGEHSQEFDADATLLRVINDLGAEVDERFEYASPFDDFRVETGAEANREEADAIADGLAELEASARRPKDPLRLQRKHTQRLPLLTRDEEIEIGKAMDLAVETCLDAMSAWPAGLYAVARIVDDVRAGRRLRTQIAGDGHDDVGGPSDPPVQAADISASIANIGDDLEEAGSELPRALPEAVETDAVDALEQLHALAAANGGSWPEPSVVRPVVSAINFRRSFLVELESQAGDDCSSAALAFRTAVLELRRHRDRMTVANLRLVFPEVKRYLFTGLPIEDLSQEGNLGLMRAVDRFDWRRGTRFATMAVPWISQAIGRAVANTALTIRLPAHVYEIASRFKREIAALEAALGREPTSSELAHRVGIPEPKFEQLWRCISDPLPLEGVEMALDLDMKRHSDQDAFAEAESRAIAKVLRNAVESLGKKSAGVIKLRYGFADVEPRTLEEVGKIYDVTRERVRQIEAKAILTLMHPARLATLASALGRDATLCRPSDDAVQQAHGDELDQAGQRKLGSLVAEAGSTKTTRIPFDQSQSADSRD</sequence>
<dbReference type="NCBIfam" id="TIGR02937">
    <property type="entry name" value="sigma70-ECF"/>
    <property type="match status" value="1"/>
</dbReference>